<dbReference type="RefSeq" id="WP_110789993.1">
    <property type="nucleotide sequence ID" value="NZ_QJRY01000001.1"/>
</dbReference>
<evidence type="ECO:0000256" key="1">
    <source>
        <dbReference type="ARBA" id="ARBA00022603"/>
    </source>
</evidence>
<accession>A0ABX5NY50</accession>
<dbReference type="GO" id="GO:0032259">
    <property type="term" value="P:methylation"/>
    <property type="evidence" value="ECO:0007669"/>
    <property type="project" value="UniProtKB-KW"/>
</dbReference>
<dbReference type="PANTHER" id="PTHR43464">
    <property type="entry name" value="METHYLTRANSFERASE"/>
    <property type="match status" value="1"/>
</dbReference>
<evidence type="ECO:0000256" key="3">
    <source>
        <dbReference type="ARBA" id="ARBA00022691"/>
    </source>
</evidence>
<protein>
    <submittedName>
        <fullName evidence="5">SAM-dependent methyltransferase</fullName>
    </submittedName>
</protein>
<keyword evidence="2" id="KW-0808">Transferase</keyword>
<keyword evidence="3" id="KW-0949">S-adenosyl-L-methionine</keyword>
<sequence length="230" mass="25692">MSVSDMKQPETISTWYIDPDAEDAMADGHAPIWRHLIGLVPEPDLSRQAVLDFGCNQGGFLRHLHALRPFRKALGVDIARQSIDKANALKGNLPVQYQTDTKLAGWHAEFDIAFSHEVIYLIEDIEAHAADMLRVLKPGGVYYAVTGCHTDNPLWPAWRKLVAERTNTVVQDRSVTDYARVFAGAGFAVSARKLAFDGFIPYQPGGWTPDYATALDYYSQTKIVFRLIKA</sequence>
<dbReference type="InterPro" id="IPR029063">
    <property type="entry name" value="SAM-dependent_MTases_sf"/>
</dbReference>
<keyword evidence="6" id="KW-1185">Reference proteome</keyword>
<name>A0ABX5NY50_9HYPH</name>
<gene>
    <name evidence="5" type="ORF">DMY87_04205</name>
</gene>
<proteinExistence type="predicted"/>
<comment type="caution">
    <text evidence="5">The sequence shown here is derived from an EMBL/GenBank/DDBJ whole genome shotgun (WGS) entry which is preliminary data.</text>
</comment>
<dbReference type="EMBL" id="QJRY01000001">
    <property type="protein sequence ID" value="PYB77564.1"/>
    <property type="molecule type" value="Genomic_DNA"/>
</dbReference>
<dbReference type="CDD" id="cd02440">
    <property type="entry name" value="AdoMet_MTases"/>
    <property type="match status" value="1"/>
</dbReference>
<feature type="domain" description="Methyltransferase type 11" evidence="4">
    <location>
        <begin position="51"/>
        <end position="143"/>
    </location>
</feature>
<reference evidence="5 6" key="1">
    <citation type="submission" date="2018-06" db="EMBL/GenBank/DDBJ databases">
        <title>Rhizobium wuzhouense sp. nov., isolated from roots of Oryza officinalis.</title>
        <authorList>
            <person name="Yuan T."/>
        </authorList>
    </citation>
    <scope>NUCLEOTIDE SEQUENCE [LARGE SCALE GENOMIC DNA]</scope>
    <source>
        <strain evidence="5 6">W44</strain>
    </source>
</reference>
<keyword evidence="1 5" id="KW-0489">Methyltransferase</keyword>
<dbReference type="Gene3D" id="3.40.50.150">
    <property type="entry name" value="Vaccinia Virus protein VP39"/>
    <property type="match status" value="1"/>
</dbReference>
<dbReference type="Pfam" id="PF08241">
    <property type="entry name" value="Methyltransf_11"/>
    <property type="match status" value="1"/>
</dbReference>
<dbReference type="Proteomes" id="UP000247536">
    <property type="component" value="Unassembled WGS sequence"/>
</dbReference>
<organism evidence="5 6">
    <name type="scientific">Rhizobium wuzhouense</name>
    <dbReference type="NCBI Taxonomy" id="1986026"/>
    <lineage>
        <taxon>Bacteria</taxon>
        <taxon>Pseudomonadati</taxon>
        <taxon>Pseudomonadota</taxon>
        <taxon>Alphaproteobacteria</taxon>
        <taxon>Hyphomicrobiales</taxon>
        <taxon>Rhizobiaceae</taxon>
        <taxon>Rhizobium/Agrobacterium group</taxon>
        <taxon>Rhizobium</taxon>
    </lineage>
</organism>
<dbReference type="InterPro" id="IPR013216">
    <property type="entry name" value="Methyltransf_11"/>
</dbReference>
<dbReference type="GO" id="GO:0008168">
    <property type="term" value="F:methyltransferase activity"/>
    <property type="evidence" value="ECO:0007669"/>
    <property type="project" value="UniProtKB-KW"/>
</dbReference>
<evidence type="ECO:0000313" key="6">
    <source>
        <dbReference type="Proteomes" id="UP000247536"/>
    </source>
</evidence>
<evidence type="ECO:0000313" key="5">
    <source>
        <dbReference type="EMBL" id="PYB77564.1"/>
    </source>
</evidence>
<evidence type="ECO:0000256" key="2">
    <source>
        <dbReference type="ARBA" id="ARBA00022679"/>
    </source>
</evidence>
<dbReference type="PANTHER" id="PTHR43464:SF19">
    <property type="entry name" value="UBIQUINONE BIOSYNTHESIS O-METHYLTRANSFERASE, MITOCHONDRIAL"/>
    <property type="match status" value="1"/>
</dbReference>
<evidence type="ECO:0000259" key="4">
    <source>
        <dbReference type="Pfam" id="PF08241"/>
    </source>
</evidence>
<dbReference type="SUPFAM" id="SSF53335">
    <property type="entry name" value="S-adenosyl-L-methionine-dependent methyltransferases"/>
    <property type="match status" value="1"/>
</dbReference>